<evidence type="ECO:0000259" key="1">
    <source>
        <dbReference type="Pfam" id="PF00582"/>
    </source>
</evidence>
<dbReference type="Gene3D" id="3.40.50.620">
    <property type="entry name" value="HUPs"/>
    <property type="match status" value="1"/>
</dbReference>
<dbReference type="InterPro" id="IPR014729">
    <property type="entry name" value="Rossmann-like_a/b/a_fold"/>
</dbReference>
<dbReference type="InterPro" id="IPR006015">
    <property type="entry name" value="Universal_stress_UspA"/>
</dbReference>
<dbReference type="EMBL" id="JBDODL010000003">
    <property type="protein sequence ID" value="MES1917978.1"/>
    <property type="molecule type" value="Genomic_DNA"/>
</dbReference>
<evidence type="ECO:0000313" key="3">
    <source>
        <dbReference type="Proteomes" id="UP001439008"/>
    </source>
</evidence>
<proteinExistence type="predicted"/>
<sequence length="205" mass="23363">HKSLSEPNLLKKIDVMMEPSTSKSIAQKSLSDTEQIFESSFVSETDITEPTFSYRNILLAIDHTNMAHRIVNFTIDELVDKTYNSRDIVHLLTVVNYDIEIELSGQDVLGSIKRLREKQVLKTKYRMGTFERICEQNNLAYATHIIASLSKAQIGEKIVSKAKELKCKLIVLGKTHLKFAKKLIHRSVSKHCIEKSPIPVIVIRD</sequence>
<dbReference type="Proteomes" id="UP001439008">
    <property type="component" value="Unassembled WGS sequence"/>
</dbReference>
<comment type="caution">
    <text evidence="2">The sequence shown here is derived from an EMBL/GenBank/DDBJ whole genome shotgun (WGS) entry which is preliminary data.</text>
</comment>
<dbReference type="CDD" id="cd23659">
    <property type="entry name" value="USP_At3g01520-like"/>
    <property type="match status" value="1"/>
</dbReference>
<protein>
    <recommendedName>
        <fullName evidence="1">UspA domain-containing protein</fullName>
    </recommendedName>
</protein>
<gene>
    <name evidence="2" type="ORF">MHBO_000015</name>
</gene>
<dbReference type="SUPFAM" id="SSF52402">
    <property type="entry name" value="Adenine nucleotide alpha hydrolases-like"/>
    <property type="match status" value="1"/>
</dbReference>
<dbReference type="PANTHER" id="PTHR31964:SF113">
    <property type="entry name" value="USPA DOMAIN-CONTAINING PROTEIN"/>
    <property type="match status" value="1"/>
</dbReference>
<organism evidence="2 3">
    <name type="scientific">Bonamia ostreae</name>
    <dbReference type="NCBI Taxonomy" id="126728"/>
    <lineage>
        <taxon>Eukaryota</taxon>
        <taxon>Sar</taxon>
        <taxon>Rhizaria</taxon>
        <taxon>Endomyxa</taxon>
        <taxon>Ascetosporea</taxon>
        <taxon>Haplosporida</taxon>
        <taxon>Bonamia</taxon>
    </lineage>
</organism>
<dbReference type="PANTHER" id="PTHR31964">
    <property type="entry name" value="ADENINE NUCLEOTIDE ALPHA HYDROLASES-LIKE SUPERFAMILY PROTEIN"/>
    <property type="match status" value="1"/>
</dbReference>
<keyword evidence="3" id="KW-1185">Reference proteome</keyword>
<name>A0ABV2AF29_9EUKA</name>
<feature type="non-terminal residue" evidence="2">
    <location>
        <position position="1"/>
    </location>
</feature>
<accession>A0ABV2AF29</accession>
<evidence type="ECO:0000313" key="2">
    <source>
        <dbReference type="EMBL" id="MES1917978.1"/>
    </source>
</evidence>
<dbReference type="InterPro" id="IPR006016">
    <property type="entry name" value="UspA"/>
</dbReference>
<dbReference type="PRINTS" id="PR01438">
    <property type="entry name" value="UNVRSLSTRESS"/>
</dbReference>
<reference evidence="2 3" key="1">
    <citation type="journal article" date="2024" name="BMC Biol.">
        <title>Comparative genomics of Ascetosporea gives new insight into the evolutionary basis for animal parasitism in Rhizaria.</title>
        <authorList>
            <person name="Hiltunen Thoren M."/>
            <person name="Onut-Brannstrom I."/>
            <person name="Alfjorden A."/>
            <person name="Peckova H."/>
            <person name="Swords F."/>
            <person name="Hooper C."/>
            <person name="Holzer A.S."/>
            <person name="Bass D."/>
            <person name="Burki F."/>
        </authorList>
    </citation>
    <scope>NUCLEOTIDE SEQUENCE [LARGE SCALE GENOMIC DNA]</scope>
    <source>
        <strain evidence="2">20-A016</strain>
    </source>
</reference>
<feature type="domain" description="UspA" evidence="1">
    <location>
        <begin position="54"/>
        <end position="204"/>
    </location>
</feature>
<dbReference type="Pfam" id="PF00582">
    <property type="entry name" value="Usp"/>
    <property type="match status" value="1"/>
</dbReference>